<feature type="region of interest" description="Disordered" evidence="1">
    <location>
        <begin position="1"/>
        <end position="40"/>
    </location>
</feature>
<evidence type="ECO:0008006" key="4">
    <source>
        <dbReference type="Google" id="ProtNLM"/>
    </source>
</evidence>
<evidence type="ECO:0000313" key="2">
    <source>
        <dbReference type="EMBL" id="PSN66476.1"/>
    </source>
</evidence>
<dbReference type="AlphaFoldDB" id="A0A2T2NMH9"/>
<dbReference type="OrthoDB" id="10005898at2759"/>
<sequence>MASTTMQQLDHPPPINPTAAATEADISPPPPPPSQPPAAKPRFARLKRLATAADTSLLRLNALLSTPSGTDTLLCTLSYTLELLTALLSRLLARRLHTLALSLATKTVPLGASTSNSTAADTLLSPTPISDLPLLLGSSTQSLAKLVEGMKALAALVGDFRVFVRLWGLVGVYVWLRGTLLAPEAPAASPTSCTPAQRRRDRKMKLVRAMTYVQIGAGVAFQVLENGAYLSSKGVLTGRGWAGEAGKEREGKWWVWSSQFWAVHVFLEVLRVGVLAWGRDSKPGKGGEKEKESEKVGEKALDARLGDGEKEDKLQELERQKEDWLWWRDLVSNVAYAPLTLHWSTEQGFLSDVTVGVLGTVAGGVLLVDAWRGTK</sequence>
<proteinExistence type="predicted"/>
<evidence type="ECO:0000313" key="3">
    <source>
        <dbReference type="Proteomes" id="UP000240883"/>
    </source>
</evidence>
<feature type="compositionally biased region" description="Pro residues" evidence="1">
    <location>
        <begin position="27"/>
        <end position="39"/>
    </location>
</feature>
<dbReference type="STRING" id="1448308.A0A2T2NMH9"/>
<dbReference type="PANTHER" id="PTHR12652">
    <property type="entry name" value="PEROXISOMAL BIOGENESIS FACTOR 11"/>
    <property type="match status" value="1"/>
</dbReference>
<protein>
    <recommendedName>
        <fullName evidence="4">Peroxin 11C</fullName>
    </recommendedName>
</protein>
<keyword evidence="3" id="KW-1185">Reference proteome</keyword>
<reference evidence="2 3" key="1">
    <citation type="journal article" date="2018" name="Front. Microbiol.">
        <title>Genome-Wide Analysis of Corynespora cassiicola Leaf Fall Disease Putative Effectors.</title>
        <authorList>
            <person name="Lopez D."/>
            <person name="Ribeiro S."/>
            <person name="Label P."/>
            <person name="Fumanal B."/>
            <person name="Venisse J.S."/>
            <person name="Kohler A."/>
            <person name="de Oliveira R.R."/>
            <person name="Labutti K."/>
            <person name="Lipzen A."/>
            <person name="Lail K."/>
            <person name="Bauer D."/>
            <person name="Ohm R.A."/>
            <person name="Barry K.W."/>
            <person name="Spatafora J."/>
            <person name="Grigoriev I.V."/>
            <person name="Martin F.M."/>
            <person name="Pujade-Renaud V."/>
        </authorList>
    </citation>
    <scope>NUCLEOTIDE SEQUENCE [LARGE SCALE GENOMIC DNA]</scope>
    <source>
        <strain evidence="2 3">Philippines</strain>
    </source>
</reference>
<name>A0A2T2NMH9_CORCC</name>
<dbReference type="EMBL" id="KZ678136">
    <property type="protein sequence ID" value="PSN66476.1"/>
    <property type="molecule type" value="Genomic_DNA"/>
</dbReference>
<dbReference type="Proteomes" id="UP000240883">
    <property type="component" value="Unassembled WGS sequence"/>
</dbReference>
<accession>A0A2T2NMH9</accession>
<organism evidence="2 3">
    <name type="scientific">Corynespora cassiicola Philippines</name>
    <dbReference type="NCBI Taxonomy" id="1448308"/>
    <lineage>
        <taxon>Eukaryota</taxon>
        <taxon>Fungi</taxon>
        <taxon>Dikarya</taxon>
        <taxon>Ascomycota</taxon>
        <taxon>Pezizomycotina</taxon>
        <taxon>Dothideomycetes</taxon>
        <taxon>Pleosporomycetidae</taxon>
        <taxon>Pleosporales</taxon>
        <taxon>Corynesporascaceae</taxon>
        <taxon>Corynespora</taxon>
    </lineage>
</organism>
<evidence type="ECO:0000256" key="1">
    <source>
        <dbReference type="SAM" id="MobiDB-lite"/>
    </source>
</evidence>
<gene>
    <name evidence="2" type="ORF">BS50DRAFT_574887</name>
</gene>
<dbReference type="PANTHER" id="PTHR12652:SF25">
    <property type="entry name" value="MICROBODY (PEROXISOME) PROLIFERATION PROTEIN PEROXIN 11C (EUROFUNG)"/>
    <property type="match status" value="1"/>
</dbReference>